<feature type="domain" description="HPt" evidence="22">
    <location>
        <begin position="833"/>
        <end position="926"/>
    </location>
</feature>
<dbReference type="CDD" id="cd00082">
    <property type="entry name" value="HisKA"/>
    <property type="match status" value="1"/>
</dbReference>
<dbReference type="PANTHER" id="PTHR45339:SF1">
    <property type="entry name" value="HYBRID SIGNAL TRANSDUCTION HISTIDINE KINASE J"/>
    <property type="match status" value="1"/>
</dbReference>
<evidence type="ECO:0000256" key="2">
    <source>
        <dbReference type="ARBA" id="ARBA00004429"/>
    </source>
</evidence>
<keyword evidence="24" id="KW-1185">Reference proteome</keyword>
<dbReference type="InterPro" id="IPR003660">
    <property type="entry name" value="HAMP_dom"/>
</dbReference>
<keyword evidence="17" id="KW-0175">Coiled coil</keyword>
<dbReference type="SUPFAM" id="SSF158472">
    <property type="entry name" value="HAMP domain-like"/>
    <property type="match status" value="1"/>
</dbReference>
<evidence type="ECO:0000259" key="20">
    <source>
        <dbReference type="PROSITE" id="PS50110"/>
    </source>
</evidence>
<dbReference type="Gene3D" id="3.40.50.2300">
    <property type="match status" value="2"/>
</dbReference>
<dbReference type="SUPFAM" id="SSF52172">
    <property type="entry name" value="CheY-like"/>
    <property type="match status" value="2"/>
</dbReference>
<evidence type="ECO:0000256" key="3">
    <source>
        <dbReference type="ARBA" id="ARBA00012438"/>
    </source>
</evidence>
<evidence type="ECO:0000256" key="11">
    <source>
        <dbReference type="ARBA" id="ARBA00022840"/>
    </source>
</evidence>
<keyword evidence="9" id="KW-0547">Nucleotide-binding</keyword>
<dbReference type="EC" id="2.7.13.3" evidence="3"/>
<evidence type="ECO:0000259" key="19">
    <source>
        <dbReference type="PROSITE" id="PS50109"/>
    </source>
</evidence>
<evidence type="ECO:0000256" key="17">
    <source>
        <dbReference type="SAM" id="Coils"/>
    </source>
</evidence>
<dbReference type="SMART" id="SM00304">
    <property type="entry name" value="HAMP"/>
    <property type="match status" value="1"/>
</dbReference>
<evidence type="ECO:0000256" key="15">
    <source>
        <dbReference type="PROSITE-ProRule" id="PRU00110"/>
    </source>
</evidence>
<accession>A0ABS7ZTY6</accession>
<evidence type="ECO:0000259" key="22">
    <source>
        <dbReference type="PROSITE" id="PS50894"/>
    </source>
</evidence>
<comment type="caution">
    <text evidence="16">Lacks conserved residue(s) required for the propagation of feature annotation.</text>
</comment>
<dbReference type="SUPFAM" id="SSF55874">
    <property type="entry name" value="ATPase domain of HSP90 chaperone/DNA topoisomerase II/histidine kinase"/>
    <property type="match status" value="1"/>
</dbReference>
<dbReference type="PRINTS" id="PR00344">
    <property type="entry name" value="BCTRLSENSOR"/>
</dbReference>
<dbReference type="InterPro" id="IPR008207">
    <property type="entry name" value="Sig_transdc_His_kin_Hpt_dom"/>
</dbReference>
<feature type="domain" description="HAMP" evidence="21">
    <location>
        <begin position="200"/>
        <end position="252"/>
    </location>
</feature>
<dbReference type="Gene3D" id="3.30.565.10">
    <property type="entry name" value="Histidine kinase-like ATPase, C-terminal domain"/>
    <property type="match status" value="1"/>
</dbReference>
<dbReference type="Proteomes" id="UP000714380">
    <property type="component" value="Unassembled WGS sequence"/>
</dbReference>
<feature type="domain" description="Histidine kinase" evidence="19">
    <location>
        <begin position="299"/>
        <end position="520"/>
    </location>
</feature>
<feature type="domain" description="Response regulatory" evidence="20">
    <location>
        <begin position="676"/>
        <end position="792"/>
    </location>
</feature>
<dbReference type="CDD" id="cd17546">
    <property type="entry name" value="REC_hyHK_CKI1_RcsC-like"/>
    <property type="match status" value="1"/>
</dbReference>
<name>A0ABS7ZTY6_9GAMM</name>
<sequence length="947" mass="104618">MKSWTIQSRILFLALLPGIIISLILGSFFMTQHSGNLDDLLDQRALAMAKQLAPTCEYGIMTGNSGILQNIANNMLEERDVRSVSIYNQDVEILAHSGPKMLTERIGSAELTDNQLQLLNTEGSVRVRAPVFAQNLVIPDQLSDQFYALEAQEIRLLGWAELELSTANTQLARYQHIATSSTVILLTLLICTLIALRVSRQISEPLSNIVGAIRNLEDGQLDTRLHISGATEFQQLSSGINAMASALQRANSEQQQNIEQTTRDLQETLDELEVRNRELNIGRKQALEASRMKSEFLANVSHEIRTPLNGIIGFSDLLARTHVDDRQTDYLQTIRRSSSDLLKIIDDILDLSKIDAGKLIIERTAFNLRDVIDEVLTMLAPVAYAKGLELSHLIYSEVPVHIQGDPLRLKQILTNLINNAIKFTERGGVTLRVSLISSDDKRASINFDIQDTGIGMSDEQISKIFTAFTQADASTTRQFGGTGLGLIISRALVEAMHGDIRVSSQQGRGSTFSFHIQTGLSEPVNALAPLETGNVLLLEPSLLNRMNIAALLTQWQVNHQEFETRNQLLDLISSGATSGCVVLSVSRAQLRDTATMSLLSRLDAMQVDVLAMVDSVRHEDLDLLKSYGARISLSQPFSHRKLHQALAHILRGDELSDHNQQNLAQGGQLAPQEAPVVLAVDDNDANLKLVVTLLTELGVKTLSANSGREAIDMVAETQVDMVFMDIQMPGMNGLEATQEIRLLPGRSSLPIVALTAHAMADEKEALLKAGMNDYQTKPISQEQLSACVERWTGFHCALAEEAETQPLAVSPERDSRCDQVFDAHTALRCASRKLDLAEDMFTMLLDSMSKDMEVAMEAWEEENLDLLLEKVHRIHGATRYCGVPCLRSTLERFETSLKSGNSGDYPALMRQLTEDAATLQNWAHTNNWRQILAAALNDPAQQSTENA</sequence>
<dbReference type="PROSITE" id="PS50894">
    <property type="entry name" value="HPT"/>
    <property type="match status" value="1"/>
</dbReference>
<keyword evidence="6 16" id="KW-0597">Phosphoprotein</keyword>
<keyword evidence="11" id="KW-0067">ATP-binding</keyword>
<dbReference type="Pfam" id="PF09984">
    <property type="entry name" value="sCache_4"/>
    <property type="match status" value="1"/>
</dbReference>
<dbReference type="SUPFAM" id="SSF47226">
    <property type="entry name" value="Histidine-containing phosphotransfer domain, HPT domain"/>
    <property type="match status" value="1"/>
</dbReference>
<dbReference type="Gene3D" id="1.20.120.160">
    <property type="entry name" value="HPT domain"/>
    <property type="match status" value="1"/>
</dbReference>
<dbReference type="InterPro" id="IPR001789">
    <property type="entry name" value="Sig_transdc_resp-reg_receiver"/>
</dbReference>
<comment type="subcellular location">
    <subcellularLocation>
        <location evidence="2">Cell inner membrane</location>
        <topology evidence="2">Multi-pass membrane protein</topology>
    </subcellularLocation>
</comment>
<dbReference type="Pfam" id="PF00672">
    <property type="entry name" value="HAMP"/>
    <property type="match status" value="1"/>
</dbReference>
<dbReference type="SMART" id="SM00448">
    <property type="entry name" value="REC"/>
    <property type="match status" value="1"/>
</dbReference>
<keyword evidence="13" id="KW-0902">Two-component regulatory system</keyword>
<dbReference type="InterPro" id="IPR019247">
    <property type="entry name" value="Histidine_kinase_BarA_N"/>
</dbReference>
<dbReference type="Pfam" id="PF02518">
    <property type="entry name" value="HATPase_c"/>
    <property type="match status" value="1"/>
</dbReference>
<dbReference type="Gene3D" id="6.10.340.10">
    <property type="match status" value="1"/>
</dbReference>
<dbReference type="PROSITE" id="PS50885">
    <property type="entry name" value="HAMP"/>
    <property type="match status" value="1"/>
</dbReference>
<evidence type="ECO:0000313" key="23">
    <source>
        <dbReference type="EMBL" id="MCA6064683.1"/>
    </source>
</evidence>
<dbReference type="InterPro" id="IPR036641">
    <property type="entry name" value="HPT_dom_sf"/>
</dbReference>
<dbReference type="CDD" id="cd06225">
    <property type="entry name" value="HAMP"/>
    <property type="match status" value="1"/>
</dbReference>
<evidence type="ECO:0000256" key="13">
    <source>
        <dbReference type="ARBA" id="ARBA00023012"/>
    </source>
</evidence>
<dbReference type="EMBL" id="JAEDAH010000088">
    <property type="protein sequence ID" value="MCA6064683.1"/>
    <property type="molecule type" value="Genomic_DNA"/>
</dbReference>
<feature type="domain" description="Response regulatory" evidence="20">
    <location>
        <begin position="534"/>
        <end position="650"/>
    </location>
</feature>
<evidence type="ECO:0000256" key="4">
    <source>
        <dbReference type="ARBA" id="ARBA00022475"/>
    </source>
</evidence>
<feature type="modified residue" description="Phosphohistidine" evidence="15">
    <location>
        <position position="872"/>
    </location>
</feature>
<evidence type="ECO:0000256" key="5">
    <source>
        <dbReference type="ARBA" id="ARBA00022519"/>
    </source>
</evidence>
<dbReference type="SMART" id="SM00387">
    <property type="entry name" value="HATPase_c"/>
    <property type="match status" value="1"/>
</dbReference>
<dbReference type="SMART" id="SM00388">
    <property type="entry name" value="HisKA"/>
    <property type="match status" value="1"/>
</dbReference>
<evidence type="ECO:0000256" key="1">
    <source>
        <dbReference type="ARBA" id="ARBA00000085"/>
    </source>
</evidence>
<reference evidence="23 24" key="1">
    <citation type="submission" date="2020-12" db="EMBL/GenBank/DDBJ databases">
        <title>Novel Thalassolituus-related marine hydrocarbonoclastic bacteria mediated algae-derived hydrocarbons mineralization in twilight zone of the northern South China Sea.</title>
        <authorList>
            <person name="Dong C."/>
        </authorList>
    </citation>
    <scope>NUCLEOTIDE SEQUENCE [LARGE SCALE GENOMIC DNA]</scope>
    <source>
        <strain evidence="23 24">IMCC1826</strain>
    </source>
</reference>
<proteinExistence type="predicted"/>
<dbReference type="InterPro" id="IPR003661">
    <property type="entry name" value="HisK_dim/P_dom"/>
</dbReference>
<evidence type="ECO:0000256" key="10">
    <source>
        <dbReference type="ARBA" id="ARBA00022777"/>
    </source>
</evidence>
<keyword evidence="12 18" id="KW-1133">Transmembrane helix</keyword>
<dbReference type="CDD" id="cd16922">
    <property type="entry name" value="HATPase_EvgS-ArcB-TorS-like"/>
    <property type="match status" value="1"/>
</dbReference>
<evidence type="ECO:0000256" key="9">
    <source>
        <dbReference type="ARBA" id="ARBA00022741"/>
    </source>
</evidence>
<dbReference type="Gene3D" id="1.10.287.130">
    <property type="match status" value="1"/>
</dbReference>
<dbReference type="InterPro" id="IPR011006">
    <property type="entry name" value="CheY-like_superfamily"/>
</dbReference>
<keyword evidence="5" id="KW-0997">Cell inner membrane</keyword>
<dbReference type="Pfam" id="PF01627">
    <property type="entry name" value="Hpt"/>
    <property type="match status" value="1"/>
</dbReference>
<evidence type="ECO:0000256" key="14">
    <source>
        <dbReference type="ARBA" id="ARBA00023136"/>
    </source>
</evidence>
<dbReference type="SUPFAM" id="SSF47384">
    <property type="entry name" value="Homodimeric domain of signal transducing histidine kinase"/>
    <property type="match status" value="1"/>
</dbReference>
<dbReference type="PROSITE" id="PS50109">
    <property type="entry name" value="HIS_KIN"/>
    <property type="match status" value="1"/>
</dbReference>
<dbReference type="Pfam" id="PF00072">
    <property type="entry name" value="Response_reg"/>
    <property type="match status" value="1"/>
</dbReference>
<organism evidence="23 24">
    <name type="scientific">Thalassolituus marinus</name>
    <dbReference type="NCBI Taxonomy" id="671053"/>
    <lineage>
        <taxon>Bacteria</taxon>
        <taxon>Pseudomonadati</taxon>
        <taxon>Pseudomonadota</taxon>
        <taxon>Gammaproteobacteria</taxon>
        <taxon>Oceanospirillales</taxon>
        <taxon>Oceanospirillaceae</taxon>
        <taxon>Thalassolituus</taxon>
    </lineage>
</organism>
<dbReference type="InterPro" id="IPR003594">
    <property type="entry name" value="HATPase_dom"/>
</dbReference>
<dbReference type="InterPro" id="IPR005467">
    <property type="entry name" value="His_kinase_dom"/>
</dbReference>
<evidence type="ECO:0000313" key="24">
    <source>
        <dbReference type="Proteomes" id="UP000714380"/>
    </source>
</evidence>
<feature type="transmembrane region" description="Helical" evidence="18">
    <location>
        <begin position="12"/>
        <end position="30"/>
    </location>
</feature>
<feature type="coiled-coil region" evidence="17">
    <location>
        <begin position="244"/>
        <end position="289"/>
    </location>
</feature>
<dbReference type="PROSITE" id="PS50110">
    <property type="entry name" value="RESPONSE_REGULATORY"/>
    <property type="match status" value="2"/>
</dbReference>
<protein>
    <recommendedName>
        <fullName evidence="3">histidine kinase</fullName>
        <ecNumber evidence="3">2.7.13.3</ecNumber>
    </recommendedName>
</protein>
<keyword evidence="10" id="KW-0418">Kinase</keyword>
<gene>
    <name evidence="23" type="ORF">I9W95_13800</name>
</gene>
<keyword evidence="4" id="KW-1003">Cell membrane</keyword>
<evidence type="ECO:0000256" key="18">
    <source>
        <dbReference type="SAM" id="Phobius"/>
    </source>
</evidence>
<evidence type="ECO:0000256" key="16">
    <source>
        <dbReference type="PROSITE-ProRule" id="PRU00169"/>
    </source>
</evidence>
<dbReference type="InterPro" id="IPR036890">
    <property type="entry name" value="HATPase_C_sf"/>
</dbReference>
<dbReference type="InterPro" id="IPR036097">
    <property type="entry name" value="HisK_dim/P_sf"/>
</dbReference>
<keyword evidence="7" id="KW-0808">Transferase</keyword>
<comment type="catalytic activity">
    <reaction evidence="1">
        <text>ATP + protein L-histidine = ADP + protein N-phospho-L-histidine.</text>
        <dbReference type="EC" id="2.7.13.3"/>
    </reaction>
</comment>
<evidence type="ECO:0000256" key="7">
    <source>
        <dbReference type="ARBA" id="ARBA00022679"/>
    </source>
</evidence>
<keyword evidence="8 18" id="KW-0812">Transmembrane</keyword>
<dbReference type="Pfam" id="PF00512">
    <property type="entry name" value="HisKA"/>
    <property type="match status" value="1"/>
</dbReference>
<evidence type="ECO:0000259" key="21">
    <source>
        <dbReference type="PROSITE" id="PS50885"/>
    </source>
</evidence>
<comment type="caution">
    <text evidence="23">The sequence shown here is derived from an EMBL/GenBank/DDBJ whole genome shotgun (WGS) entry which is preliminary data.</text>
</comment>
<evidence type="ECO:0000256" key="12">
    <source>
        <dbReference type="ARBA" id="ARBA00022989"/>
    </source>
</evidence>
<evidence type="ECO:0000256" key="6">
    <source>
        <dbReference type="ARBA" id="ARBA00022553"/>
    </source>
</evidence>
<dbReference type="RefSeq" id="WP_225675895.1">
    <property type="nucleotide sequence ID" value="NZ_JAEDAH010000088.1"/>
</dbReference>
<keyword evidence="14 18" id="KW-0472">Membrane</keyword>
<evidence type="ECO:0000256" key="8">
    <source>
        <dbReference type="ARBA" id="ARBA00022692"/>
    </source>
</evidence>
<feature type="modified residue" description="4-aspartylphosphate" evidence="16">
    <location>
        <position position="725"/>
    </location>
</feature>
<dbReference type="PANTHER" id="PTHR45339">
    <property type="entry name" value="HYBRID SIGNAL TRANSDUCTION HISTIDINE KINASE J"/>
    <property type="match status" value="1"/>
</dbReference>
<feature type="transmembrane region" description="Helical" evidence="18">
    <location>
        <begin position="174"/>
        <end position="196"/>
    </location>
</feature>
<dbReference type="InterPro" id="IPR004358">
    <property type="entry name" value="Sig_transdc_His_kin-like_C"/>
</dbReference>